<dbReference type="InterPro" id="IPR036640">
    <property type="entry name" value="ABC1_TM_sf"/>
</dbReference>
<dbReference type="EMBL" id="JBHTOH010000024">
    <property type="protein sequence ID" value="MFD1410708.1"/>
    <property type="molecule type" value="Genomic_DNA"/>
</dbReference>
<feature type="domain" description="ABC transmembrane type-1" evidence="9">
    <location>
        <begin position="15"/>
        <end position="296"/>
    </location>
</feature>
<feature type="transmembrane region" description="Helical" evidence="7">
    <location>
        <begin position="126"/>
        <end position="144"/>
    </location>
</feature>
<evidence type="ECO:0000256" key="2">
    <source>
        <dbReference type="ARBA" id="ARBA00022692"/>
    </source>
</evidence>
<dbReference type="SMART" id="SM00382">
    <property type="entry name" value="AAA"/>
    <property type="match status" value="1"/>
</dbReference>
<evidence type="ECO:0000256" key="7">
    <source>
        <dbReference type="SAM" id="Phobius"/>
    </source>
</evidence>
<evidence type="ECO:0000259" key="9">
    <source>
        <dbReference type="PROSITE" id="PS50929"/>
    </source>
</evidence>
<evidence type="ECO:0000256" key="4">
    <source>
        <dbReference type="ARBA" id="ARBA00022840"/>
    </source>
</evidence>
<keyword evidence="2 7" id="KW-0812">Transmembrane</keyword>
<reference evidence="11" key="1">
    <citation type="journal article" date="2019" name="Int. J. Syst. Evol. Microbiol.">
        <title>The Global Catalogue of Microorganisms (GCM) 10K type strain sequencing project: providing services to taxonomists for standard genome sequencing and annotation.</title>
        <authorList>
            <consortium name="The Broad Institute Genomics Platform"/>
            <consortium name="The Broad Institute Genome Sequencing Center for Infectious Disease"/>
            <person name="Wu L."/>
            <person name="Ma J."/>
        </authorList>
    </citation>
    <scope>NUCLEOTIDE SEQUENCE [LARGE SCALE GENOMIC DNA]</scope>
    <source>
        <strain evidence="11">CCM 8937</strain>
    </source>
</reference>
<evidence type="ECO:0000256" key="1">
    <source>
        <dbReference type="ARBA" id="ARBA00004651"/>
    </source>
</evidence>
<feature type="transmembrane region" description="Helical" evidence="7">
    <location>
        <begin position="50"/>
        <end position="70"/>
    </location>
</feature>
<sequence>MKMKKYLRNHPQATLLNILWLIVNTLLNTVTAVLFTFSTNAIFEKNLSKLFFWLGINLLTWLVVMVSEYFQDVSQEKLIQRLLVDLRADVSTQIAQSDINQFHQKNVGQYISHYINDAEIIENHSFHNFFGLVGDVAAVVFAAITLAMYHYLLLLTAVVLAVVMLVLPKQFRKRLSVATANLSQANGAFSNQITNLLNGFNVFFNANKLRLLPQRVGLAAESYGANKVAYTRVEDQVDTGINLISLICQMLVDVVTSVLAILGQIPLGAISSTGSIAASIFNGLKHLSKEQVQLRATEPLIQELQPAPKYAETSATSFSFQDKIAASHLSYQLAGQQIITNLNFVIKKSEKVAIVGHSGSGKSTLLKILNGQLKDYQGSVQIDGHELNSLSSQQISQISQYVDQDNYLFNDSITNNVTIWEAEPNRDQVAQSLSFAGVDFVDNCDMVISENGRNFSGGQQQRLALARSFFGPRAIACLDEVTSALDVKTAQAIDQRLLADSELTVVEVTHHLNPALADQYSQVISLDKEKI</sequence>
<organism evidence="10 11">
    <name type="scientific">Lapidilactobacillus gannanensis</name>
    <dbReference type="NCBI Taxonomy" id="2486002"/>
    <lineage>
        <taxon>Bacteria</taxon>
        <taxon>Bacillati</taxon>
        <taxon>Bacillota</taxon>
        <taxon>Bacilli</taxon>
        <taxon>Lactobacillales</taxon>
        <taxon>Lactobacillaceae</taxon>
        <taxon>Lapidilactobacillus</taxon>
    </lineage>
</organism>
<keyword evidence="3" id="KW-0547">Nucleotide-binding</keyword>
<dbReference type="PROSITE" id="PS50929">
    <property type="entry name" value="ABC_TM1F"/>
    <property type="match status" value="1"/>
</dbReference>
<dbReference type="Gene3D" id="3.40.50.300">
    <property type="entry name" value="P-loop containing nucleotide triphosphate hydrolases"/>
    <property type="match status" value="1"/>
</dbReference>
<dbReference type="RefSeq" id="WP_125650392.1">
    <property type="nucleotide sequence ID" value="NZ_JBHTOH010000024.1"/>
</dbReference>
<proteinExistence type="predicted"/>
<dbReference type="Pfam" id="PF00664">
    <property type="entry name" value="ABC_membrane"/>
    <property type="match status" value="1"/>
</dbReference>
<dbReference type="SUPFAM" id="SSF52540">
    <property type="entry name" value="P-loop containing nucleoside triphosphate hydrolases"/>
    <property type="match status" value="1"/>
</dbReference>
<dbReference type="SUPFAM" id="SSF90123">
    <property type="entry name" value="ABC transporter transmembrane region"/>
    <property type="match status" value="1"/>
</dbReference>
<dbReference type="PANTHER" id="PTHR24221:SF654">
    <property type="entry name" value="ATP-BINDING CASSETTE SUB-FAMILY B MEMBER 6"/>
    <property type="match status" value="1"/>
</dbReference>
<keyword evidence="6 7" id="KW-0472">Membrane</keyword>
<evidence type="ECO:0000256" key="5">
    <source>
        <dbReference type="ARBA" id="ARBA00022989"/>
    </source>
</evidence>
<feature type="transmembrane region" description="Helical" evidence="7">
    <location>
        <begin position="150"/>
        <end position="167"/>
    </location>
</feature>
<accession>A0ABW4BM18</accession>
<evidence type="ECO:0000313" key="10">
    <source>
        <dbReference type="EMBL" id="MFD1410708.1"/>
    </source>
</evidence>
<comment type="subcellular location">
    <subcellularLocation>
        <location evidence="1">Cell membrane</location>
        <topology evidence="1">Multi-pass membrane protein</topology>
    </subcellularLocation>
</comment>
<evidence type="ECO:0000256" key="3">
    <source>
        <dbReference type="ARBA" id="ARBA00022741"/>
    </source>
</evidence>
<protein>
    <submittedName>
        <fullName evidence="10">ATP-binding cassette domain-containing protein</fullName>
    </submittedName>
</protein>
<dbReference type="PROSITE" id="PS00211">
    <property type="entry name" value="ABC_TRANSPORTER_1"/>
    <property type="match status" value="1"/>
</dbReference>
<keyword evidence="4 10" id="KW-0067">ATP-binding</keyword>
<evidence type="ECO:0000259" key="8">
    <source>
        <dbReference type="PROSITE" id="PS50893"/>
    </source>
</evidence>
<dbReference type="GO" id="GO:0005524">
    <property type="term" value="F:ATP binding"/>
    <property type="evidence" value="ECO:0007669"/>
    <property type="project" value="UniProtKB-KW"/>
</dbReference>
<gene>
    <name evidence="10" type="ORF">ACFQ4R_03645</name>
</gene>
<feature type="transmembrane region" description="Helical" evidence="7">
    <location>
        <begin position="12"/>
        <end position="38"/>
    </location>
</feature>
<dbReference type="InterPro" id="IPR003593">
    <property type="entry name" value="AAA+_ATPase"/>
</dbReference>
<dbReference type="InterPro" id="IPR011527">
    <property type="entry name" value="ABC1_TM_dom"/>
</dbReference>
<evidence type="ECO:0000256" key="6">
    <source>
        <dbReference type="ARBA" id="ARBA00023136"/>
    </source>
</evidence>
<dbReference type="InterPro" id="IPR017871">
    <property type="entry name" value="ABC_transporter-like_CS"/>
</dbReference>
<dbReference type="CDD" id="cd03228">
    <property type="entry name" value="ABCC_MRP_Like"/>
    <property type="match status" value="1"/>
</dbReference>
<evidence type="ECO:0000313" key="11">
    <source>
        <dbReference type="Proteomes" id="UP001597191"/>
    </source>
</evidence>
<dbReference type="InterPro" id="IPR003439">
    <property type="entry name" value="ABC_transporter-like_ATP-bd"/>
</dbReference>
<comment type="caution">
    <text evidence="10">The sequence shown here is derived from an EMBL/GenBank/DDBJ whole genome shotgun (WGS) entry which is preliminary data.</text>
</comment>
<keyword evidence="11" id="KW-1185">Reference proteome</keyword>
<dbReference type="PANTHER" id="PTHR24221">
    <property type="entry name" value="ATP-BINDING CASSETTE SUB-FAMILY B"/>
    <property type="match status" value="1"/>
</dbReference>
<feature type="domain" description="ABC transporter" evidence="8">
    <location>
        <begin position="324"/>
        <end position="531"/>
    </location>
</feature>
<name>A0ABW4BM18_9LACO</name>
<dbReference type="Proteomes" id="UP001597191">
    <property type="component" value="Unassembled WGS sequence"/>
</dbReference>
<dbReference type="PROSITE" id="PS50893">
    <property type="entry name" value="ABC_TRANSPORTER_2"/>
    <property type="match status" value="1"/>
</dbReference>
<keyword evidence="5 7" id="KW-1133">Transmembrane helix</keyword>
<dbReference type="InterPro" id="IPR027417">
    <property type="entry name" value="P-loop_NTPase"/>
</dbReference>
<dbReference type="InterPro" id="IPR039421">
    <property type="entry name" value="Type_1_exporter"/>
</dbReference>
<dbReference type="Pfam" id="PF00005">
    <property type="entry name" value="ABC_tran"/>
    <property type="match status" value="1"/>
</dbReference>
<dbReference type="Gene3D" id="1.20.1560.10">
    <property type="entry name" value="ABC transporter type 1, transmembrane domain"/>
    <property type="match status" value="1"/>
</dbReference>